<feature type="region of interest" description="Disordered" evidence="4">
    <location>
        <begin position="1"/>
        <end position="40"/>
    </location>
</feature>
<gene>
    <name evidence="5" type="ORF">N7492_002811</name>
</gene>
<feature type="compositionally biased region" description="Polar residues" evidence="4">
    <location>
        <begin position="378"/>
        <end position="387"/>
    </location>
</feature>
<dbReference type="EMBL" id="JAPQKO010000002">
    <property type="protein sequence ID" value="KAJ5179601.1"/>
    <property type="molecule type" value="Genomic_DNA"/>
</dbReference>
<evidence type="ECO:0000313" key="5">
    <source>
        <dbReference type="EMBL" id="KAJ5179601.1"/>
    </source>
</evidence>
<comment type="caution">
    <text evidence="5">The sequence shown here is derived from an EMBL/GenBank/DDBJ whole genome shotgun (WGS) entry which is preliminary data.</text>
</comment>
<keyword evidence="6" id="KW-1185">Reference proteome</keyword>
<keyword evidence="3" id="KW-0539">Nucleus</keyword>
<feature type="region of interest" description="Disordered" evidence="4">
    <location>
        <begin position="209"/>
        <end position="242"/>
    </location>
</feature>
<dbReference type="PANTHER" id="PTHR12940">
    <property type="entry name" value="ES-2 PROTEIN - RELATED"/>
    <property type="match status" value="1"/>
</dbReference>
<dbReference type="Pfam" id="PF09751">
    <property type="entry name" value="Es2"/>
    <property type="match status" value="1"/>
</dbReference>
<dbReference type="OrthoDB" id="19679at2759"/>
<feature type="compositionally biased region" description="Polar residues" evidence="4">
    <location>
        <begin position="1"/>
        <end position="15"/>
    </location>
</feature>
<comment type="similarity">
    <text evidence="2">Belongs to the ESS2 family.</text>
</comment>
<name>A0A9W9IM23_9EURO</name>
<reference evidence="5" key="1">
    <citation type="submission" date="2022-11" db="EMBL/GenBank/DDBJ databases">
        <authorList>
            <person name="Petersen C."/>
        </authorList>
    </citation>
    <scope>NUCLEOTIDE SEQUENCE</scope>
    <source>
        <strain evidence="5">IBT 21917</strain>
    </source>
</reference>
<evidence type="ECO:0000256" key="1">
    <source>
        <dbReference type="ARBA" id="ARBA00004123"/>
    </source>
</evidence>
<dbReference type="Proteomes" id="UP001146351">
    <property type="component" value="Unassembled WGS sequence"/>
</dbReference>
<accession>A0A9W9IM23</accession>
<dbReference type="PANTHER" id="PTHR12940:SF0">
    <property type="entry name" value="SPLICING FACTOR ESS-2 HOMOLOG"/>
    <property type="match status" value="1"/>
</dbReference>
<dbReference type="AlphaFoldDB" id="A0A9W9IM23"/>
<evidence type="ECO:0000256" key="3">
    <source>
        <dbReference type="ARBA" id="ARBA00023242"/>
    </source>
</evidence>
<evidence type="ECO:0000313" key="6">
    <source>
        <dbReference type="Proteomes" id="UP001146351"/>
    </source>
</evidence>
<feature type="compositionally biased region" description="Polar residues" evidence="4">
    <location>
        <begin position="114"/>
        <end position="126"/>
    </location>
</feature>
<dbReference type="InterPro" id="IPR019148">
    <property type="entry name" value="Nuclear_protein_DGCR14_ESS-2"/>
</dbReference>
<feature type="compositionally biased region" description="Low complexity" evidence="4">
    <location>
        <begin position="417"/>
        <end position="427"/>
    </location>
</feature>
<protein>
    <submittedName>
        <fullName evidence="5">Nuclear protein DGCR14</fullName>
    </submittedName>
</protein>
<sequence length="490" mass="53727">MQLSTIMASSSSPSQAVAKRPEDGQLMPPPPPPKRIKRPTTVLDEDVYTNALSHIIARDFFPGLLETQAKQEYLDALDSRDHEWITLSKRKLADVMRTPTPGSNVRRKHDSASVAGTPQHIPSQSDETPRGWGGDTPMSVASVSTSATSRNDQDVPDVSNMGLLAFQAKYTSEDNESFNKVLDQQNEKRREKQPWLWNDNKIPSARQIAHHQQETKRITAQGGNPETSVVKRDDQQPAIKTDLTARPARPDTWKARPNNSLMFQPSSIEDTHETLQQKAEITSRAEPKRTLYQNTRLLDADAAAAADATTNVPPSPSLSAIKDAIAGRPRLGETEAASAFDGSETPRVNGYAFVDEDEPVPESTSGSSLEADWRLLGNSDSTPNPFQISETRKREALHHRMVDKVARNKRAEKAARTTKTPVTTTPRFASSPRVDFGLRSTPTQSGSQGGKMLTPAAQKLLHQVGGSTPKPSLGSKSGLGNMWTPTPKRK</sequence>
<organism evidence="5 6">
    <name type="scientific">Penicillium capsulatum</name>
    <dbReference type="NCBI Taxonomy" id="69766"/>
    <lineage>
        <taxon>Eukaryota</taxon>
        <taxon>Fungi</taxon>
        <taxon>Dikarya</taxon>
        <taxon>Ascomycota</taxon>
        <taxon>Pezizomycotina</taxon>
        <taxon>Eurotiomycetes</taxon>
        <taxon>Eurotiomycetidae</taxon>
        <taxon>Eurotiales</taxon>
        <taxon>Aspergillaceae</taxon>
        <taxon>Penicillium</taxon>
    </lineage>
</organism>
<evidence type="ECO:0000256" key="4">
    <source>
        <dbReference type="SAM" id="MobiDB-lite"/>
    </source>
</evidence>
<comment type="subcellular location">
    <subcellularLocation>
        <location evidence="1">Nucleus</location>
    </subcellularLocation>
</comment>
<feature type="region of interest" description="Disordered" evidence="4">
    <location>
        <begin position="402"/>
        <end position="490"/>
    </location>
</feature>
<proteinExistence type="inferred from homology"/>
<dbReference type="GO" id="GO:0071013">
    <property type="term" value="C:catalytic step 2 spliceosome"/>
    <property type="evidence" value="ECO:0007669"/>
    <property type="project" value="TreeGrafter"/>
</dbReference>
<feature type="compositionally biased region" description="Basic and acidic residues" evidence="4">
    <location>
        <begin position="402"/>
        <end position="415"/>
    </location>
</feature>
<evidence type="ECO:0000256" key="2">
    <source>
        <dbReference type="ARBA" id="ARBA00009072"/>
    </source>
</evidence>
<reference evidence="5" key="2">
    <citation type="journal article" date="2023" name="IMA Fungus">
        <title>Comparative genomic study of the Penicillium genus elucidates a diverse pangenome and 15 lateral gene transfer events.</title>
        <authorList>
            <person name="Petersen C."/>
            <person name="Sorensen T."/>
            <person name="Nielsen M.R."/>
            <person name="Sondergaard T.E."/>
            <person name="Sorensen J.L."/>
            <person name="Fitzpatrick D.A."/>
            <person name="Frisvad J.C."/>
            <person name="Nielsen K.L."/>
        </authorList>
    </citation>
    <scope>NUCLEOTIDE SEQUENCE</scope>
    <source>
        <strain evidence="5">IBT 21917</strain>
    </source>
</reference>
<feature type="region of interest" description="Disordered" evidence="4">
    <location>
        <begin position="96"/>
        <end position="157"/>
    </location>
</feature>
<feature type="compositionally biased region" description="Low complexity" evidence="4">
    <location>
        <begin position="139"/>
        <end position="149"/>
    </location>
</feature>
<feature type="region of interest" description="Disordered" evidence="4">
    <location>
        <begin position="335"/>
        <end position="387"/>
    </location>
</feature>